<dbReference type="EC" id="1.1.99.29" evidence="5"/>
<evidence type="ECO:0000256" key="12">
    <source>
        <dbReference type="ARBA" id="ARBA00024699"/>
    </source>
</evidence>
<evidence type="ECO:0000256" key="6">
    <source>
        <dbReference type="ARBA" id="ARBA00022525"/>
    </source>
</evidence>
<dbReference type="PANTHER" id="PTHR11552:SF201">
    <property type="entry name" value="GLUCOSE-METHANOL-CHOLINE OXIDOREDUCTASE N-TERMINAL DOMAIN-CONTAINING PROTEIN"/>
    <property type="match status" value="1"/>
</dbReference>
<comment type="catalytic activity">
    <reaction evidence="13">
        <text>pyranose + acceptor = pyranos-2-ulose + reduced acceptor.</text>
        <dbReference type="EC" id="1.1.99.29"/>
    </reaction>
</comment>
<evidence type="ECO:0000256" key="3">
    <source>
        <dbReference type="ARBA" id="ARBA00010790"/>
    </source>
</evidence>
<keyword evidence="9 19" id="KW-0274">FAD</keyword>
<comment type="subcellular location">
    <subcellularLocation>
        <location evidence="2">Secreted</location>
    </subcellularLocation>
</comment>
<comment type="subunit">
    <text evidence="4">Monomer.</text>
</comment>
<comment type="caution">
    <text evidence="22">The sequence shown here is derived from an EMBL/GenBank/DDBJ whole genome shotgun (WGS) entry which is preliminary data.</text>
</comment>
<evidence type="ECO:0000256" key="10">
    <source>
        <dbReference type="ARBA" id="ARBA00023002"/>
    </source>
</evidence>
<name>A0AAD5VQB7_9AGAR</name>
<dbReference type="InterPro" id="IPR036188">
    <property type="entry name" value="FAD/NAD-bd_sf"/>
</dbReference>
<evidence type="ECO:0000256" key="15">
    <source>
        <dbReference type="ARBA" id="ARBA00034029"/>
    </source>
</evidence>
<dbReference type="PROSITE" id="PS00624">
    <property type="entry name" value="GMC_OXRED_2"/>
    <property type="match status" value="1"/>
</dbReference>
<evidence type="ECO:0000256" key="5">
    <source>
        <dbReference type="ARBA" id="ARBA00013177"/>
    </source>
</evidence>
<dbReference type="AlphaFoldDB" id="A0AAD5VQB7"/>
<feature type="binding site" evidence="19">
    <location>
        <position position="266"/>
    </location>
    <ligand>
        <name>FAD</name>
        <dbReference type="ChEBI" id="CHEBI:57692"/>
    </ligand>
</feature>
<evidence type="ECO:0000313" key="22">
    <source>
        <dbReference type="EMBL" id="KAJ3566725.1"/>
    </source>
</evidence>
<organism evidence="22 23">
    <name type="scientific">Leucocoprinus birnbaumii</name>
    <dbReference type="NCBI Taxonomy" id="56174"/>
    <lineage>
        <taxon>Eukaryota</taxon>
        <taxon>Fungi</taxon>
        <taxon>Dikarya</taxon>
        <taxon>Basidiomycota</taxon>
        <taxon>Agaricomycotina</taxon>
        <taxon>Agaricomycetes</taxon>
        <taxon>Agaricomycetidae</taxon>
        <taxon>Agaricales</taxon>
        <taxon>Agaricineae</taxon>
        <taxon>Agaricaceae</taxon>
        <taxon>Leucocoprinus</taxon>
    </lineage>
</organism>
<dbReference type="GO" id="GO:0005576">
    <property type="term" value="C:extracellular region"/>
    <property type="evidence" value="ECO:0007669"/>
    <property type="project" value="UniProtKB-SubCell"/>
</dbReference>
<feature type="binding site" evidence="19">
    <location>
        <position position="118"/>
    </location>
    <ligand>
        <name>FAD</name>
        <dbReference type="ChEBI" id="CHEBI:57692"/>
    </ligand>
</feature>
<gene>
    <name evidence="22" type="ORF">NP233_g6822</name>
</gene>
<accession>A0AAD5VQB7</accession>
<dbReference type="PANTHER" id="PTHR11552">
    <property type="entry name" value="GLUCOSE-METHANOL-CHOLINE GMC OXIDOREDUCTASE"/>
    <property type="match status" value="1"/>
</dbReference>
<evidence type="ECO:0000256" key="20">
    <source>
        <dbReference type="SAM" id="SignalP"/>
    </source>
</evidence>
<dbReference type="InterPro" id="IPR012132">
    <property type="entry name" value="GMC_OxRdtase"/>
</dbReference>
<sequence>MRLSSLFTSFVYLGIASATLLNLQSSASIAKKLINGNQFDYIIVGGGTTGLTLARRLSDDPKVKVLVLEAGQSGVGNPTVTVPEKSFSFIATGIDWLYSTSPQVHANNLEINLSQGKVLGGDSAVNGLVWSRPFKTDWDDFENMGNPGWNWKNLYTAARKSEKVNIPQAQFAREYGYKVNPASHGTSGPVQASFPPFIPPQHLKFINASIELGHEFNTDPYAGDNVGVWFGLSSQTSQNSRETSEFAYFDPVLNRQNLIVCSYAFVTKLNLSDASRGLVQSTGVQIRFPDGSVVTAKPNKSGEVIMTAGSVRTPQLLELSGIGNKSILQKHKIPVKVDLPGVGENYEDHTLTILTYKLKPGYLSFDALGYNSTLAAEAPTKITFTQGVLNFAPAQSILSAADMQTAKKLLQTKPPSTPQQSFNLIKNKVFSGVPQAEYILFNSFSGGPVKEPNTSYISMAVTHLHPLSRGSIHINTTSIDDHPIINPNVLESDWDSWFLAKATAYGRKFFETEAFKEIFEPAEVFPGLQTQTQADWEDFITKNVNIGYHSVGTASLMPRNKNGVVDTNLKVYGTSNIRVADVSVMPLLVSAHTQTTAYAIAERAAQLIQSS</sequence>
<reference evidence="22" key="1">
    <citation type="submission" date="2022-07" db="EMBL/GenBank/DDBJ databases">
        <title>Genome Sequence of Leucocoprinus birnbaumii.</title>
        <authorList>
            <person name="Buettner E."/>
        </authorList>
    </citation>
    <scope>NUCLEOTIDE SEQUENCE</scope>
    <source>
        <strain evidence="22">VT141</strain>
    </source>
</reference>
<dbReference type="InterPro" id="IPR000172">
    <property type="entry name" value="GMC_OxRdtase_N"/>
</dbReference>
<dbReference type="Proteomes" id="UP001213000">
    <property type="component" value="Unassembled WGS sequence"/>
</dbReference>
<keyword evidence="8 20" id="KW-0732">Signal</keyword>
<dbReference type="GO" id="GO:0050660">
    <property type="term" value="F:flavin adenine dinucleotide binding"/>
    <property type="evidence" value="ECO:0007669"/>
    <property type="project" value="InterPro"/>
</dbReference>
<keyword evidence="11" id="KW-0325">Glycoprotein</keyword>
<comment type="catalytic activity">
    <reaction evidence="15">
        <text>pyranose + acceptor = pyranos-3-ulose + reduced acceptor.</text>
        <dbReference type="EC" id="1.1.99.29"/>
    </reaction>
</comment>
<evidence type="ECO:0000256" key="1">
    <source>
        <dbReference type="ARBA" id="ARBA00001974"/>
    </source>
</evidence>
<feature type="active site" description="Proton donor" evidence="18">
    <location>
        <position position="549"/>
    </location>
</feature>
<comment type="catalytic activity">
    <reaction evidence="17">
        <text>a pyranoside + acceptor = a pyranosid-3,4-diulose + reduced acceptor.</text>
        <dbReference type="EC" id="1.1.99.29"/>
    </reaction>
</comment>
<comment type="function">
    <text evidence="12">Catalyzes the single-oxidation or sequential double oxidation reaction of carbohydrates primarily at carbon-2 and/or carbon-3 with the concomitant reduction of the flavin. The enzyme exhibits a broad sugar substrate specificity, oxidizing different aldopyranoses to the corresponding C-1, C-2, C-3 or C-1,2, C-2,3 and C-3,4 (di)dehydro sugars with substrate-specific regioselectivity. Accepts only a narrow range of electron acceptors such as substituted benzoquinones and complexed metal ions and reacts extremely slowly with O(2) as acceptor. May play a role in the natural recycling of plant matter by oxidizing all major monosaccharides in lignocellulose and by reducing quinone compounds or reactive radical species generated during lignin depolymerization.</text>
</comment>
<comment type="catalytic activity">
    <reaction evidence="16">
        <text>a pyranoside + acceptor = a pyranosid-3-ulose + reduced acceptor.</text>
        <dbReference type="EC" id="1.1.99.29"/>
    </reaction>
</comment>
<evidence type="ECO:0000256" key="11">
    <source>
        <dbReference type="ARBA" id="ARBA00023180"/>
    </source>
</evidence>
<feature type="active site" description="Proton acceptor" evidence="18">
    <location>
        <position position="592"/>
    </location>
</feature>
<comment type="catalytic activity">
    <reaction evidence="14">
        <text>pyranose + acceptor = pyranos-2,3-diulose + reduced acceptor.</text>
        <dbReference type="EC" id="1.1.99.29"/>
    </reaction>
</comment>
<dbReference type="SUPFAM" id="SSF54373">
    <property type="entry name" value="FAD-linked reductases, C-terminal domain"/>
    <property type="match status" value="1"/>
</dbReference>
<evidence type="ECO:0000256" key="19">
    <source>
        <dbReference type="PIRSR" id="PIRSR000137-2"/>
    </source>
</evidence>
<dbReference type="GO" id="GO:0033718">
    <property type="term" value="F:pyranose dehydrogenase (acceptor) activity"/>
    <property type="evidence" value="ECO:0007669"/>
    <property type="project" value="UniProtKB-EC"/>
</dbReference>
<evidence type="ECO:0000256" key="14">
    <source>
        <dbReference type="ARBA" id="ARBA00034010"/>
    </source>
</evidence>
<comment type="similarity">
    <text evidence="3">Belongs to the GMC oxidoreductase family.</text>
</comment>
<evidence type="ECO:0000256" key="16">
    <source>
        <dbReference type="ARBA" id="ARBA00034050"/>
    </source>
</evidence>
<dbReference type="InterPro" id="IPR007867">
    <property type="entry name" value="GMC_OxRtase_C"/>
</dbReference>
<protein>
    <recommendedName>
        <fullName evidence="5">pyranose dehydrogenase (acceptor)</fullName>
        <ecNumber evidence="5">1.1.99.29</ecNumber>
    </recommendedName>
</protein>
<evidence type="ECO:0000256" key="2">
    <source>
        <dbReference type="ARBA" id="ARBA00004613"/>
    </source>
</evidence>
<feature type="domain" description="Glucose-methanol-choline oxidoreductase N-terminal" evidence="21">
    <location>
        <begin position="309"/>
        <end position="323"/>
    </location>
</feature>
<dbReference type="EMBL" id="JANIEX010000465">
    <property type="protein sequence ID" value="KAJ3566725.1"/>
    <property type="molecule type" value="Genomic_DNA"/>
</dbReference>
<comment type="cofactor">
    <cofactor evidence="1 19">
        <name>FAD</name>
        <dbReference type="ChEBI" id="CHEBI:57692"/>
    </cofactor>
</comment>
<evidence type="ECO:0000256" key="13">
    <source>
        <dbReference type="ARBA" id="ARBA00033986"/>
    </source>
</evidence>
<feature type="signal peptide" evidence="20">
    <location>
        <begin position="1"/>
        <end position="18"/>
    </location>
</feature>
<keyword evidence="7" id="KW-0285">Flavoprotein</keyword>
<dbReference type="Pfam" id="PF05199">
    <property type="entry name" value="GMC_oxred_C"/>
    <property type="match status" value="1"/>
</dbReference>
<keyword evidence="23" id="KW-1185">Reference proteome</keyword>
<keyword evidence="10" id="KW-0560">Oxidoreductase</keyword>
<proteinExistence type="inferred from homology"/>
<keyword evidence="6" id="KW-0964">Secreted</keyword>
<dbReference type="Pfam" id="PF00732">
    <property type="entry name" value="GMC_oxred_N"/>
    <property type="match status" value="1"/>
</dbReference>
<feature type="chain" id="PRO_5041914569" description="pyranose dehydrogenase (acceptor)" evidence="20">
    <location>
        <begin position="19"/>
        <end position="611"/>
    </location>
</feature>
<dbReference type="PIRSF" id="PIRSF000137">
    <property type="entry name" value="Alcohol_oxidase"/>
    <property type="match status" value="1"/>
</dbReference>
<evidence type="ECO:0000256" key="4">
    <source>
        <dbReference type="ARBA" id="ARBA00011245"/>
    </source>
</evidence>
<evidence type="ECO:0000256" key="18">
    <source>
        <dbReference type="PIRSR" id="PIRSR000137-1"/>
    </source>
</evidence>
<dbReference type="SUPFAM" id="SSF51905">
    <property type="entry name" value="FAD/NAD(P)-binding domain"/>
    <property type="match status" value="1"/>
</dbReference>
<evidence type="ECO:0000256" key="9">
    <source>
        <dbReference type="ARBA" id="ARBA00022827"/>
    </source>
</evidence>
<feature type="binding site" evidence="19">
    <location>
        <begin position="126"/>
        <end position="129"/>
    </location>
    <ligand>
        <name>FAD</name>
        <dbReference type="ChEBI" id="CHEBI:57692"/>
    </ligand>
</feature>
<dbReference type="Gene3D" id="3.50.50.60">
    <property type="entry name" value="FAD/NAD(P)-binding domain"/>
    <property type="match status" value="1"/>
</dbReference>
<evidence type="ECO:0000259" key="21">
    <source>
        <dbReference type="PROSITE" id="PS00624"/>
    </source>
</evidence>
<evidence type="ECO:0000256" key="7">
    <source>
        <dbReference type="ARBA" id="ARBA00022630"/>
    </source>
</evidence>
<evidence type="ECO:0000313" key="23">
    <source>
        <dbReference type="Proteomes" id="UP001213000"/>
    </source>
</evidence>
<feature type="binding site" evidence="19">
    <location>
        <begin position="48"/>
        <end position="49"/>
    </location>
    <ligand>
        <name>FAD</name>
        <dbReference type="ChEBI" id="CHEBI:57692"/>
    </ligand>
</feature>
<evidence type="ECO:0000256" key="8">
    <source>
        <dbReference type="ARBA" id="ARBA00022729"/>
    </source>
</evidence>
<dbReference type="Gene3D" id="3.30.560.10">
    <property type="entry name" value="Glucose Oxidase, domain 3"/>
    <property type="match status" value="1"/>
</dbReference>
<evidence type="ECO:0000256" key="17">
    <source>
        <dbReference type="ARBA" id="ARBA00034059"/>
    </source>
</evidence>